<protein>
    <submittedName>
        <fullName evidence="1">Uncharacterized protein</fullName>
    </submittedName>
</protein>
<proteinExistence type="predicted"/>
<gene>
    <name evidence="1" type="ORF">H9641_05715</name>
</gene>
<reference evidence="1 2" key="1">
    <citation type="submission" date="2020-08" db="EMBL/GenBank/DDBJ databases">
        <title>A Genomic Blueprint of the Chicken Gut Microbiome.</title>
        <authorList>
            <person name="Gilroy R."/>
            <person name="Ravi A."/>
            <person name="Getino M."/>
            <person name="Pursley I."/>
            <person name="Horton D.L."/>
            <person name="Alikhan N.-F."/>
            <person name="Baker D."/>
            <person name="Gharbi K."/>
            <person name="Hall N."/>
            <person name="Watson M."/>
            <person name="Adriaenssens E.M."/>
            <person name="Foster-Nyarko E."/>
            <person name="Jarju S."/>
            <person name="Secka A."/>
            <person name="Antonio M."/>
            <person name="Oren A."/>
            <person name="Chaudhuri R."/>
            <person name="La Ragione R.M."/>
            <person name="Hildebrand F."/>
            <person name="Pallen M.J."/>
        </authorList>
    </citation>
    <scope>NUCLEOTIDE SEQUENCE [LARGE SCALE GENOMIC DNA]</scope>
    <source>
        <strain evidence="1 2">Sa2CUA9</strain>
    </source>
</reference>
<name>A0ABR8TWQ3_9CELL</name>
<evidence type="ECO:0000313" key="1">
    <source>
        <dbReference type="EMBL" id="MBD7980216.1"/>
    </source>
</evidence>
<evidence type="ECO:0000313" key="2">
    <source>
        <dbReference type="Proteomes" id="UP000655570"/>
    </source>
</evidence>
<keyword evidence="2" id="KW-1185">Reference proteome</keyword>
<accession>A0ABR8TWQ3</accession>
<organism evidence="1 2">
    <name type="scientific">Oerskovia merdavium</name>
    <dbReference type="NCBI Taxonomy" id="2762227"/>
    <lineage>
        <taxon>Bacteria</taxon>
        <taxon>Bacillati</taxon>
        <taxon>Actinomycetota</taxon>
        <taxon>Actinomycetes</taxon>
        <taxon>Micrococcales</taxon>
        <taxon>Cellulomonadaceae</taxon>
        <taxon>Oerskovia</taxon>
    </lineage>
</organism>
<sequence>MIISDADRSDRFLLQLDEFCGRFVAAASHSDLQALDSVRPMPHGMCTWASFAGGELLTEHGFGTWTIWNATHADGHPAHDWLVQNELFVDLTAHQFDGYTSHIIGAGENPLAKRFPRYQLSLRTSKIVDRPPIVAFKGAIGALLETAVQ</sequence>
<dbReference type="RefSeq" id="WP_191801798.1">
    <property type="nucleotide sequence ID" value="NZ_JACSQF010000004.1"/>
</dbReference>
<dbReference type="EMBL" id="JACSQF010000004">
    <property type="protein sequence ID" value="MBD7980216.1"/>
    <property type="molecule type" value="Genomic_DNA"/>
</dbReference>
<dbReference type="Proteomes" id="UP000655570">
    <property type="component" value="Unassembled WGS sequence"/>
</dbReference>
<comment type="caution">
    <text evidence="1">The sequence shown here is derived from an EMBL/GenBank/DDBJ whole genome shotgun (WGS) entry which is preliminary data.</text>
</comment>